<evidence type="ECO:0000313" key="1">
    <source>
        <dbReference type="EMBL" id="ADH97771.1"/>
    </source>
</evidence>
<reference evidence="1" key="1">
    <citation type="submission" date="2009-10" db="EMBL/GenBank/DDBJ databases">
        <title>Complete sequence of Bacillus selenitireducens MLS10.</title>
        <authorList>
            <consortium name="US DOE Joint Genome Institute"/>
            <person name="Lucas S."/>
            <person name="Copeland A."/>
            <person name="Lapidus A."/>
            <person name="Glavina del Rio T."/>
            <person name="Dalin E."/>
            <person name="Tice H."/>
            <person name="Bruce D."/>
            <person name="Goodwin L."/>
            <person name="Pitluck S."/>
            <person name="Sims D."/>
            <person name="Brettin T."/>
            <person name="Detter J.C."/>
            <person name="Han C."/>
            <person name="Larimer F."/>
            <person name="Land M."/>
            <person name="Hauser L."/>
            <person name="Kyrpides N."/>
            <person name="Ovchinnikova G."/>
            <person name="Stolz J."/>
        </authorList>
    </citation>
    <scope>NUCLEOTIDE SEQUENCE [LARGE SCALE GENOMIC DNA]</scope>
    <source>
        <strain evidence="1">MLS10</strain>
    </source>
</reference>
<dbReference type="eggNOG" id="ENOG5033FN4">
    <property type="taxonomic scope" value="Bacteria"/>
</dbReference>
<protein>
    <submittedName>
        <fullName evidence="1">Uncharacterized protein</fullName>
    </submittedName>
</protein>
<dbReference type="Proteomes" id="UP000000271">
    <property type="component" value="Chromosome"/>
</dbReference>
<keyword evidence="2" id="KW-1185">Reference proteome</keyword>
<dbReference type="OrthoDB" id="2928696at2"/>
<dbReference type="EMBL" id="CP001791">
    <property type="protein sequence ID" value="ADH97771.1"/>
    <property type="molecule type" value="Genomic_DNA"/>
</dbReference>
<accession>D6XVZ8</accession>
<evidence type="ECO:0000313" key="2">
    <source>
        <dbReference type="Proteomes" id="UP000000271"/>
    </source>
</evidence>
<sequence length="60" mass="6874">MATTTRGRVLWDQPNRGRGTCPVCNRTGIKLLYERVVDHDVTKQVCKNCRSKKQLKKQGT</sequence>
<name>D6XVZ8_BACIE</name>
<organism evidence="1 2">
    <name type="scientific">Bacillus selenitireducens (strain ATCC 700615 / DSM 15326 / MLS10)</name>
    <dbReference type="NCBI Taxonomy" id="439292"/>
    <lineage>
        <taxon>Bacteria</taxon>
        <taxon>Bacillati</taxon>
        <taxon>Bacillota</taxon>
        <taxon>Bacilli</taxon>
        <taxon>Bacillales</taxon>
        <taxon>Bacillaceae</taxon>
        <taxon>Salisediminibacterium</taxon>
    </lineage>
</organism>
<dbReference type="KEGG" id="bse:Bsel_0226"/>
<dbReference type="HOGENOM" id="CLU_194677_0_0_9"/>
<dbReference type="AlphaFoldDB" id="D6XVZ8"/>
<dbReference type="RefSeq" id="WP_013171200.1">
    <property type="nucleotide sequence ID" value="NC_014219.1"/>
</dbReference>
<proteinExistence type="predicted"/>
<gene>
    <name evidence="1" type="ordered locus">Bsel_0226</name>
</gene>